<proteinExistence type="predicted"/>
<evidence type="ECO:0000313" key="2">
    <source>
        <dbReference type="Proteomes" id="UP001296776"/>
    </source>
</evidence>
<name>A0AAJ0U6C0_9GAMM</name>
<dbReference type="Proteomes" id="UP001296776">
    <property type="component" value="Unassembled WGS sequence"/>
</dbReference>
<reference evidence="1" key="2">
    <citation type="journal article" date="2020" name="Microorganisms">
        <title>Osmotic Adaptation and Compatible Solute Biosynthesis of Phototrophic Bacteria as Revealed from Genome Analyses.</title>
        <authorList>
            <person name="Imhoff J.F."/>
            <person name="Rahn T."/>
            <person name="Kunzel S."/>
            <person name="Keller A."/>
            <person name="Neulinger S.C."/>
        </authorList>
    </citation>
    <scope>NUCLEOTIDE SEQUENCE</scope>
    <source>
        <strain evidence="1">DSM 11080</strain>
    </source>
</reference>
<dbReference type="AlphaFoldDB" id="A0AAJ0U6C0"/>
<dbReference type="EMBL" id="NRSJ01000024">
    <property type="protein sequence ID" value="MBK1705567.1"/>
    <property type="molecule type" value="Genomic_DNA"/>
</dbReference>
<comment type="caution">
    <text evidence="1">The sequence shown here is derived from an EMBL/GenBank/DDBJ whole genome shotgun (WGS) entry which is preliminary data.</text>
</comment>
<reference evidence="1" key="1">
    <citation type="submission" date="2017-08" db="EMBL/GenBank/DDBJ databases">
        <authorList>
            <person name="Imhoff J.F."/>
            <person name="Rahn T."/>
            <person name="Kuenzel S."/>
            <person name="Neulinger S.C."/>
        </authorList>
    </citation>
    <scope>NUCLEOTIDE SEQUENCE</scope>
    <source>
        <strain evidence="1">DSM 11080</strain>
    </source>
</reference>
<organism evidence="1 2">
    <name type="scientific">Halochromatium glycolicum</name>
    <dbReference type="NCBI Taxonomy" id="85075"/>
    <lineage>
        <taxon>Bacteria</taxon>
        <taxon>Pseudomonadati</taxon>
        <taxon>Pseudomonadota</taxon>
        <taxon>Gammaproteobacteria</taxon>
        <taxon>Chromatiales</taxon>
        <taxon>Chromatiaceae</taxon>
        <taxon>Halochromatium</taxon>
    </lineage>
</organism>
<protein>
    <submittedName>
        <fullName evidence="1">Uncharacterized protein</fullName>
    </submittedName>
</protein>
<accession>A0AAJ0U6C0</accession>
<gene>
    <name evidence="1" type="ORF">CKO40_13645</name>
</gene>
<keyword evidence="2" id="KW-1185">Reference proteome</keyword>
<evidence type="ECO:0000313" key="1">
    <source>
        <dbReference type="EMBL" id="MBK1705567.1"/>
    </source>
</evidence>
<sequence>MFNALSRDLSHTPTDFRVTRTKRSVPIEAFFRQELHGQGAPFDGWLNSLIGSEAVDVTFSEESFYQWTGGLTLEQSLAVYECETGKTLTRDLVGILFTDPAQARAILTSDPDIHLHYRAILNGNAPLDIRAAQETDGWLERTTTTPLTHDSVPIGYRRFVAKDGHREIMFKPDGTLDARSAFHGTFNFFSPHAFPLTHIAVDVGPYLTHVKS</sequence>